<dbReference type="KEGG" id="tpi:TREPR_2831"/>
<keyword evidence="1" id="KW-1133">Transmembrane helix</keyword>
<name>F5YPW0_TREPZ</name>
<gene>
    <name evidence="2" type="ordered locus">TREPR_2831</name>
</gene>
<keyword evidence="3" id="KW-1185">Reference proteome</keyword>
<accession>F5YPW0</accession>
<dbReference type="AlphaFoldDB" id="F5YPW0"/>
<evidence type="ECO:0000256" key="1">
    <source>
        <dbReference type="SAM" id="Phobius"/>
    </source>
</evidence>
<sequence length="183" mass="20511">MSEGKVKAQDKVFCFAYIGGTFLKKIICIIFIGFAVISLFAEEPKKFASGTFFGGPNWYKDTLNTDRTEAGGAAIGVDVNFVSKPGLAVSIGGFDRFQNNYGSWPVVEVGMGYSMNYIENVSIDAFLMFIPDIFIGNTSIGPKFRFTHWFRDIGINIQVLHYIPYTYDWGNMTQLRFGISVRI</sequence>
<evidence type="ECO:0000313" key="2">
    <source>
        <dbReference type="EMBL" id="AEF85097.1"/>
    </source>
</evidence>
<dbReference type="EMBL" id="CP001843">
    <property type="protein sequence ID" value="AEF85097.1"/>
    <property type="molecule type" value="Genomic_DNA"/>
</dbReference>
<evidence type="ECO:0000313" key="3">
    <source>
        <dbReference type="Proteomes" id="UP000009223"/>
    </source>
</evidence>
<keyword evidence="1" id="KW-0812">Transmembrane</keyword>
<reference evidence="3" key="1">
    <citation type="submission" date="2009-12" db="EMBL/GenBank/DDBJ databases">
        <title>Complete sequence of Treponema primitia strain ZAS-2.</title>
        <authorList>
            <person name="Tetu S.G."/>
            <person name="Matson E."/>
            <person name="Ren Q."/>
            <person name="Seshadri R."/>
            <person name="Elbourne L."/>
            <person name="Hassan K.A."/>
            <person name="Durkin A."/>
            <person name="Radune D."/>
            <person name="Mohamoud Y."/>
            <person name="Shay R."/>
            <person name="Jin S."/>
            <person name="Zhang X."/>
            <person name="Lucey K."/>
            <person name="Ballor N.R."/>
            <person name="Ottesen E."/>
            <person name="Rosenthal R."/>
            <person name="Allen A."/>
            <person name="Leadbetter J.R."/>
            <person name="Paulsen I.T."/>
        </authorList>
    </citation>
    <scope>NUCLEOTIDE SEQUENCE [LARGE SCALE GENOMIC DNA]</scope>
    <source>
        <strain evidence="3">ATCC BAA-887 / DSM 12427 / ZAS-2</strain>
    </source>
</reference>
<organism evidence="2 3">
    <name type="scientific">Treponema primitia (strain ATCC BAA-887 / DSM 12427 / ZAS-2)</name>
    <dbReference type="NCBI Taxonomy" id="545694"/>
    <lineage>
        <taxon>Bacteria</taxon>
        <taxon>Pseudomonadati</taxon>
        <taxon>Spirochaetota</taxon>
        <taxon>Spirochaetia</taxon>
        <taxon>Spirochaetales</taxon>
        <taxon>Treponemataceae</taxon>
        <taxon>Treponema</taxon>
    </lineage>
</organism>
<dbReference type="Proteomes" id="UP000009223">
    <property type="component" value="Chromosome"/>
</dbReference>
<reference evidence="2 3" key="2">
    <citation type="journal article" date="2011" name="ISME J.">
        <title>RNA-seq reveals cooperative metabolic interactions between two termite-gut spirochete species in co-culture.</title>
        <authorList>
            <person name="Rosenthal A.Z."/>
            <person name="Matson E.G."/>
            <person name="Eldar A."/>
            <person name="Leadbetter J.R."/>
        </authorList>
    </citation>
    <scope>NUCLEOTIDE SEQUENCE [LARGE SCALE GENOMIC DNA]</scope>
    <source>
        <strain evidence="3">ATCC BAA-887 / DSM 12427 / ZAS-2</strain>
    </source>
</reference>
<dbReference type="RefSeq" id="WP_015707405.1">
    <property type="nucleotide sequence ID" value="NC_015578.1"/>
</dbReference>
<keyword evidence="1" id="KW-0472">Membrane</keyword>
<feature type="transmembrane region" description="Helical" evidence="1">
    <location>
        <begin position="12"/>
        <end position="41"/>
    </location>
</feature>
<protein>
    <submittedName>
        <fullName evidence="2">Uncharacterized protein</fullName>
    </submittedName>
</protein>
<dbReference type="HOGENOM" id="CLU_1474561_0_0_12"/>
<proteinExistence type="predicted"/>